<gene>
    <name evidence="1" type="ORF">EIKCOROL_02262</name>
</gene>
<dbReference type="AlphaFoldDB" id="C0DY00"/>
<evidence type="ECO:0000313" key="2">
    <source>
        <dbReference type="Proteomes" id="UP000005837"/>
    </source>
</evidence>
<sequence length="48" mass="5397">MQNHTFCEGGYIGEVEAVKRVSKRAAEQFVALFSQLIQDVQIKGSIRN</sequence>
<reference evidence="1 2" key="1">
    <citation type="submission" date="2009-01" db="EMBL/GenBank/DDBJ databases">
        <authorList>
            <person name="Fulton L."/>
            <person name="Clifton S."/>
            <person name="Chinwalla A.T."/>
            <person name="Mitreva M."/>
            <person name="Sodergren E."/>
            <person name="Weinstock G."/>
            <person name="Clifton S."/>
            <person name="Dooling D.J."/>
            <person name="Fulton B."/>
            <person name="Minx P."/>
            <person name="Pepin K.H."/>
            <person name="Johnson M."/>
            <person name="Bhonagiri V."/>
            <person name="Nash W.E."/>
            <person name="Mardis E.R."/>
            <person name="Wilson R.K."/>
        </authorList>
    </citation>
    <scope>NUCLEOTIDE SEQUENCE [LARGE SCALE GENOMIC DNA]</scope>
    <source>
        <strain evidence="1 2">ATCC 23834</strain>
    </source>
</reference>
<dbReference type="HOGENOM" id="CLU_3152293_0_0_4"/>
<organism evidence="1 2">
    <name type="scientific">Eikenella corrodens ATCC 23834</name>
    <dbReference type="NCBI Taxonomy" id="546274"/>
    <lineage>
        <taxon>Bacteria</taxon>
        <taxon>Pseudomonadati</taxon>
        <taxon>Pseudomonadota</taxon>
        <taxon>Betaproteobacteria</taxon>
        <taxon>Neisseriales</taxon>
        <taxon>Neisseriaceae</taxon>
        <taxon>Eikenella</taxon>
    </lineage>
</organism>
<name>C0DY00_EIKCO</name>
<dbReference type="Proteomes" id="UP000005837">
    <property type="component" value="Unassembled WGS sequence"/>
</dbReference>
<comment type="caution">
    <text evidence="1">The sequence shown here is derived from an EMBL/GenBank/DDBJ whole genome shotgun (WGS) entry which is preliminary data.</text>
</comment>
<proteinExistence type="predicted"/>
<protein>
    <submittedName>
        <fullName evidence="1">Uncharacterized protein</fullName>
    </submittedName>
</protein>
<evidence type="ECO:0000313" key="1">
    <source>
        <dbReference type="EMBL" id="EEG23092.1"/>
    </source>
</evidence>
<accession>C0DY00</accession>
<dbReference type="EMBL" id="ACEA01000049">
    <property type="protein sequence ID" value="EEG23092.1"/>
    <property type="molecule type" value="Genomic_DNA"/>
</dbReference>